<dbReference type="AlphaFoldDB" id="A5Z5I2"/>
<dbReference type="AntiFam" id="ANF00062">
    <property type="entry name" value="Shadow ORF (opposite ABC transporter protein)"/>
</dbReference>
<dbReference type="EMBL" id="AAVL02000031">
    <property type="protein sequence ID" value="EDM51658.1"/>
    <property type="molecule type" value="Genomic_DNA"/>
</dbReference>
<evidence type="ECO:0000313" key="1">
    <source>
        <dbReference type="EMBL" id="EDM51658.1"/>
    </source>
</evidence>
<name>A5Z5I2_9FIRM</name>
<comment type="caution">
    <text evidence="1">The sequence shown here is derived from an EMBL/GenBank/DDBJ whole genome shotgun (WGS) entry which is preliminary data.</text>
</comment>
<organism evidence="1 2">
    <name type="scientific">Eubacterium ventriosum ATCC 27560</name>
    <dbReference type="NCBI Taxonomy" id="411463"/>
    <lineage>
        <taxon>Bacteria</taxon>
        <taxon>Bacillati</taxon>
        <taxon>Bacillota</taxon>
        <taxon>Clostridia</taxon>
        <taxon>Eubacteriales</taxon>
        <taxon>Eubacteriaceae</taxon>
        <taxon>Eubacterium</taxon>
    </lineage>
</organism>
<proteinExistence type="predicted"/>
<gene>
    <name evidence="1" type="ORF">EUBVEN_00963</name>
</gene>
<reference evidence="1 2" key="2">
    <citation type="submission" date="2007-04" db="EMBL/GenBank/DDBJ databases">
        <title>Draft genome sequence of Eubacterium ventriosum (ATCC 27560).</title>
        <authorList>
            <person name="Sudarsanam P."/>
            <person name="Ley R."/>
            <person name="Guruge J."/>
            <person name="Turnbaugh P.J."/>
            <person name="Mahowald M."/>
            <person name="Liep D."/>
            <person name="Gordon J."/>
        </authorList>
    </citation>
    <scope>NUCLEOTIDE SEQUENCE [LARGE SCALE GENOMIC DNA]</scope>
    <source>
        <strain evidence="1 2">ATCC 27560</strain>
    </source>
</reference>
<reference evidence="1 2" key="1">
    <citation type="submission" date="2007-03" db="EMBL/GenBank/DDBJ databases">
        <authorList>
            <person name="Fulton L."/>
            <person name="Clifton S."/>
            <person name="Fulton B."/>
            <person name="Xu J."/>
            <person name="Minx P."/>
            <person name="Pepin K.H."/>
            <person name="Johnson M."/>
            <person name="Thiruvilangam P."/>
            <person name="Bhonagiri V."/>
            <person name="Nash W.E."/>
            <person name="Mardis E.R."/>
            <person name="Wilson R.K."/>
        </authorList>
    </citation>
    <scope>NUCLEOTIDE SEQUENCE [LARGE SCALE GENOMIC DNA]</scope>
    <source>
        <strain evidence="1 2">ATCC 27560</strain>
    </source>
</reference>
<sequence length="221" mass="24618">MVAPNLHHFCVIIYIRGMIALFRKFLAEHIVAAYALKLRQSFQGFNVVFLYAQPDRLISIDNLIALHLCQGGRHNSRKADQKRRQRNGNHHHQIPALLALQTFLCQLLCNGAGIIFKRPCHSLPPPYSTILPSSMRTIRSARRAMSSLWVIITTVCRNSALVRLISPSTSALVLLSRLPVGSSASTIAGLVIRARAIATRCCWPPERLLGIFFSLSSSPSR</sequence>
<dbReference type="HOGENOM" id="CLU_1249063_0_0_9"/>
<accession>A5Z5I2</accession>
<protein>
    <submittedName>
        <fullName evidence="1">Uncharacterized protein</fullName>
    </submittedName>
</protein>
<dbReference type="Proteomes" id="UP000006000">
    <property type="component" value="Unassembled WGS sequence"/>
</dbReference>
<evidence type="ECO:0000313" key="2">
    <source>
        <dbReference type="Proteomes" id="UP000006000"/>
    </source>
</evidence>